<feature type="transmembrane region" description="Helical" evidence="2">
    <location>
        <begin position="141"/>
        <end position="161"/>
    </location>
</feature>
<keyword evidence="2" id="KW-1133">Transmembrane helix</keyword>
<proteinExistence type="predicted"/>
<accession>A0A7S4UN53</accession>
<feature type="transmembrane region" description="Helical" evidence="2">
    <location>
        <begin position="259"/>
        <end position="281"/>
    </location>
</feature>
<feature type="region of interest" description="Disordered" evidence="1">
    <location>
        <begin position="1"/>
        <end position="33"/>
    </location>
</feature>
<protein>
    <submittedName>
        <fullName evidence="3">Uncharacterized protein</fullName>
    </submittedName>
</protein>
<reference evidence="3" key="1">
    <citation type="submission" date="2021-01" db="EMBL/GenBank/DDBJ databases">
        <authorList>
            <person name="Corre E."/>
            <person name="Pelletier E."/>
            <person name="Niang G."/>
            <person name="Scheremetjew M."/>
            <person name="Finn R."/>
            <person name="Kale V."/>
            <person name="Holt S."/>
            <person name="Cochrane G."/>
            <person name="Meng A."/>
            <person name="Brown T."/>
            <person name="Cohen L."/>
        </authorList>
    </citation>
    <scope>NUCLEOTIDE SEQUENCE</scope>
    <source>
        <strain evidence="3">CCMP3105</strain>
    </source>
</reference>
<evidence type="ECO:0000256" key="2">
    <source>
        <dbReference type="SAM" id="Phobius"/>
    </source>
</evidence>
<feature type="transmembrane region" description="Helical" evidence="2">
    <location>
        <begin position="104"/>
        <end position="129"/>
    </location>
</feature>
<sequence>MDAVEVGGISEPLVPNGDGGEGTPAHPEKLTKKGTLPDLTERIVKAGFYNELVRYRQGYRLWRQGKHMGARGEPTAESVINEWQRMESLEPTEEEWNWRKTISYWIAVANLEGSFIFLFTSFSGCYPGFWGKLIDEVTVRAVYIGGTLFYVSIYLMCFEVMNLKRPADEIHWNPFNVRRHLKHCHDIGLHSWPYFISLFYFIGANMFQVDLTAALIPSVVADADMNFWLVLVPEALGGVFFFLASLGELVEWYSGKNRAVGFCVFNDVMGCFLFALAGFMYMLQKTESFDPEWVGGMMFTVGSLNFVLSGVVSLVLWRDGNFGLTYSAQLGKLAPHQSALRFSMYSIALVTGLCLLGSVASVVFFCESRVTWWTAHDETDYVTRAFYPFLIFVIIHMVIALRAAVVKVPTEQPWRALHKACYLLLAMASAVLLAQLAECVWQAQVP</sequence>
<feature type="transmembrane region" description="Helical" evidence="2">
    <location>
        <begin position="342"/>
        <end position="365"/>
    </location>
</feature>
<dbReference type="AlphaFoldDB" id="A0A7S4UN53"/>
<name>A0A7S4UN53_9DINO</name>
<organism evidence="3">
    <name type="scientific">Alexandrium monilatum</name>
    <dbReference type="NCBI Taxonomy" id="311494"/>
    <lineage>
        <taxon>Eukaryota</taxon>
        <taxon>Sar</taxon>
        <taxon>Alveolata</taxon>
        <taxon>Dinophyceae</taxon>
        <taxon>Gonyaulacales</taxon>
        <taxon>Pyrocystaceae</taxon>
        <taxon>Alexandrium</taxon>
    </lineage>
</organism>
<dbReference type="EMBL" id="HBNR01002811">
    <property type="protein sequence ID" value="CAE4562359.1"/>
    <property type="molecule type" value="Transcribed_RNA"/>
</dbReference>
<feature type="transmembrane region" description="Helical" evidence="2">
    <location>
        <begin position="187"/>
        <end position="207"/>
    </location>
</feature>
<evidence type="ECO:0000256" key="1">
    <source>
        <dbReference type="SAM" id="MobiDB-lite"/>
    </source>
</evidence>
<feature type="transmembrane region" description="Helical" evidence="2">
    <location>
        <begin position="420"/>
        <end position="443"/>
    </location>
</feature>
<evidence type="ECO:0000313" key="3">
    <source>
        <dbReference type="EMBL" id="CAE4562359.1"/>
    </source>
</evidence>
<keyword evidence="2" id="KW-0812">Transmembrane</keyword>
<feature type="transmembrane region" description="Helical" evidence="2">
    <location>
        <begin position="385"/>
        <end position="408"/>
    </location>
</feature>
<feature type="transmembrane region" description="Helical" evidence="2">
    <location>
        <begin position="227"/>
        <end position="247"/>
    </location>
</feature>
<feature type="transmembrane region" description="Helical" evidence="2">
    <location>
        <begin position="293"/>
        <end position="317"/>
    </location>
</feature>
<gene>
    <name evidence="3" type="ORF">AMON00008_LOCUS1978</name>
</gene>
<keyword evidence="2" id="KW-0472">Membrane</keyword>